<dbReference type="AlphaFoldDB" id="A0A4R5M8T1"/>
<dbReference type="Pfam" id="PF06527">
    <property type="entry name" value="TniQ"/>
    <property type="match status" value="1"/>
</dbReference>
<dbReference type="Proteomes" id="UP000295722">
    <property type="component" value="Unassembled WGS sequence"/>
</dbReference>
<evidence type="ECO:0000313" key="3">
    <source>
        <dbReference type="Proteomes" id="UP000295722"/>
    </source>
</evidence>
<organism evidence="2 3">
    <name type="scientific">Paraburkholderia silviterrae</name>
    <dbReference type="NCBI Taxonomy" id="2528715"/>
    <lineage>
        <taxon>Bacteria</taxon>
        <taxon>Pseudomonadati</taxon>
        <taxon>Pseudomonadota</taxon>
        <taxon>Betaproteobacteria</taxon>
        <taxon>Burkholderiales</taxon>
        <taxon>Burkholderiaceae</taxon>
        <taxon>Paraburkholderia</taxon>
    </lineage>
</organism>
<dbReference type="EMBL" id="SMRP01000007">
    <property type="protein sequence ID" value="TDG22808.1"/>
    <property type="molecule type" value="Genomic_DNA"/>
</dbReference>
<proteinExistence type="predicted"/>
<evidence type="ECO:0000313" key="2">
    <source>
        <dbReference type="EMBL" id="TDG22808.1"/>
    </source>
</evidence>
<evidence type="ECO:0000259" key="1">
    <source>
        <dbReference type="Pfam" id="PF06527"/>
    </source>
</evidence>
<sequence>MHAYHSPERSAFHLKPVKYAGSNRQKLTDYVVQIATNSLLPVDVIVKELVQWPARNASLDATRRPFASGQHLALANAHGETARYWVDRLNDLTGRTDLEALTLLPFASVLRDPFGLVGRARRWCPVCLQDDLLADADFYERLIWSIRLVEWCPIHDVPLTSVCPNCQYRHCAEACRRSISGCCAHCHQWLGMELFRYRRFLGRGSRNCERERWIASEFASMLDLPDASLHKISQENLVLMLESGIDRLAGGNAKRFASICDKSASSVSEWRGGIVIPSIQTVFDMCEKFRIHLADWLCAHSNAWPDGLARRKHAVDYAPRRTAYLERDWLSIEKKLRTMANSDGCRLSWKQTAKMLDIDPSQLHAKFPEFARKISAKARELRARGSADRSEARRTMLLRHLKQIVRRMITSGINPTRRRVEAELTKLGVEYRWADYPLIAQARHEVDRAA</sequence>
<name>A0A4R5M8T1_9BURK</name>
<reference evidence="2 3" key="1">
    <citation type="submission" date="2019-03" db="EMBL/GenBank/DDBJ databases">
        <title>Paraburkholderia sp. 4M-K11, isolated from subtropical forest soil.</title>
        <authorList>
            <person name="Gao Z.-H."/>
            <person name="Qiu L.-H."/>
        </authorList>
    </citation>
    <scope>NUCLEOTIDE SEQUENCE [LARGE SCALE GENOMIC DNA]</scope>
    <source>
        <strain evidence="2 3">4M-K11</strain>
    </source>
</reference>
<keyword evidence="3" id="KW-1185">Reference proteome</keyword>
<feature type="domain" description="TniQ" evidence="1">
    <location>
        <begin position="84"/>
        <end position="159"/>
    </location>
</feature>
<accession>A0A4R5M8T1</accession>
<dbReference type="RefSeq" id="WP_133195904.1">
    <property type="nucleotide sequence ID" value="NZ_JBHUCW010000011.1"/>
</dbReference>
<dbReference type="InterPro" id="IPR009492">
    <property type="entry name" value="TniQ"/>
</dbReference>
<gene>
    <name evidence="2" type="ORF">EYW47_16470</name>
</gene>
<protein>
    <recommendedName>
        <fullName evidence="1">TniQ domain-containing protein</fullName>
    </recommendedName>
</protein>
<dbReference type="OrthoDB" id="9056773at2"/>
<comment type="caution">
    <text evidence="2">The sequence shown here is derived from an EMBL/GenBank/DDBJ whole genome shotgun (WGS) entry which is preliminary data.</text>
</comment>